<accession>A0AA44YXQ5</accession>
<evidence type="ECO:0000313" key="1">
    <source>
        <dbReference type="EMBL" id="PUE89939.1"/>
    </source>
</evidence>
<dbReference type="InterPro" id="IPR011979">
    <property type="entry name" value="Antitox_Xre"/>
</dbReference>
<evidence type="ECO:0000313" key="2">
    <source>
        <dbReference type="Proteomes" id="UP000251513"/>
    </source>
</evidence>
<gene>
    <name evidence="1" type="ORF">C7T86_22570</name>
</gene>
<sequence>MNAIYEDENLLKDDTDSTIFDVIQDLITTNEPRAAHQANYYSEADLVSLVALGFPTSAYETVADWLHLPKNAIGAETTIRNRIRNEKTLNSEESERVIRLLRVFTTAKNLYGSSEKAVEWMHKPRRFIPGKEAITPIELSALDVGARLVEEQLLRTTYGVY</sequence>
<dbReference type="EMBL" id="PYJH01000080">
    <property type="protein sequence ID" value="PUE89939.1"/>
    <property type="molecule type" value="Genomic_DNA"/>
</dbReference>
<comment type="caution">
    <text evidence="1">The sequence shown here is derived from an EMBL/GenBank/DDBJ whole genome shotgun (WGS) entry which is preliminary data.</text>
</comment>
<dbReference type="RefSeq" id="WP_078565841.1">
    <property type="nucleotide sequence ID" value="NZ_CP013004.1"/>
</dbReference>
<protein>
    <recommendedName>
        <fullName evidence="3">DUF2384 domain-containing protein</fullName>
    </recommendedName>
</protein>
<proteinExistence type="predicted"/>
<dbReference type="Proteomes" id="UP000251513">
    <property type="component" value="Unassembled WGS sequence"/>
</dbReference>
<dbReference type="AlphaFoldDB" id="A0AA44YXQ5"/>
<name>A0AA44YXQ5_XANCM</name>
<reference evidence="1 2" key="1">
    <citation type="submission" date="2018-03" db="EMBL/GenBank/DDBJ databases">
        <title>Sequencing of reference strains of Xanthomonas.</title>
        <authorList>
            <person name="Studholme D.J."/>
            <person name="Vicente J."/>
            <person name="Sarris P."/>
        </authorList>
    </citation>
    <scope>NUCLEOTIDE SEQUENCE [LARGE SCALE GENOMIC DNA]</scope>
    <source>
        <strain evidence="1 2">WHRI 5232</strain>
    </source>
</reference>
<dbReference type="NCBIfam" id="TIGR02293">
    <property type="entry name" value="TAS_TIGR02293"/>
    <property type="match status" value="1"/>
</dbReference>
<evidence type="ECO:0008006" key="3">
    <source>
        <dbReference type="Google" id="ProtNLM"/>
    </source>
</evidence>
<organism evidence="1 2">
    <name type="scientific">Xanthomonas campestris pv. malvacearum</name>
    <dbReference type="NCBI Taxonomy" id="86040"/>
    <lineage>
        <taxon>Bacteria</taxon>
        <taxon>Pseudomonadati</taxon>
        <taxon>Pseudomonadota</taxon>
        <taxon>Gammaproteobacteria</taxon>
        <taxon>Lysobacterales</taxon>
        <taxon>Lysobacteraceae</taxon>
        <taxon>Xanthomonas</taxon>
    </lineage>
</organism>